<dbReference type="GO" id="GO:0005085">
    <property type="term" value="F:guanyl-nucleotide exchange factor activity"/>
    <property type="evidence" value="ECO:0007669"/>
    <property type="project" value="TreeGrafter"/>
</dbReference>
<proteinExistence type="predicted"/>
<comment type="caution">
    <text evidence="3">The sequence shown here is derived from an EMBL/GenBank/DDBJ whole genome shotgun (WGS) entry which is preliminary data.</text>
</comment>
<dbReference type="PANTHER" id="PTHR14407:SF9">
    <property type="entry name" value="BLOC-3 COMPLEX MEMBER HPS4"/>
    <property type="match status" value="1"/>
</dbReference>
<evidence type="ECO:0000256" key="1">
    <source>
        <dbReference type="SAM" id="MobiDB-lite"/>
    </source>
</evidence>
<feature type="region of interest" description="Disordered" evidence="1">
    <location>
        <begin position="887"/>
        <end position="930"/>
    </location>
</feature>
<dbReference type="InterPro" id="IPR026091">
    <property type="entry name" value="HPS4"/>
</dbReference>
<dbReference type="Proteomes" id="UP000271974">
    <property type="component" value="Unassembled WGS sequence"/>
</dbReference>
<feature type="compositionally biased region" description="Polar residues" evidence="1">
    <location>
        <begin position="413"/>
        <end position="423"/>
    </location>
</feature>
<feature type="compositionally biased region" description="Polar residues" evidence="1">
    <location>
        <begin position="729"/>
        <end position="738"/>
    </location>
</feature>
<feature type="region of interest" description="Disordered" evidence="1">
    <location>
        <begin position="368"/>
        <end position="423"/>
    </location>
</feature>
<feature type="region of interest" description="Disordered" evidence="1">
    <location>
        <begin position="440"/>
        <end position="526"/>
    </location>
</feature>
<feature type="compositionally biased region" description="Polar residues" evidence="1">
    <location>
        <begin position="917"/>
        <end position="928"/>
    </location>
</feature>
<dbReference type="GO" id="GO:0016192">
    <property type="term" value="P:vesicle-mediated transport"/>
    <property type="evidence" value="ECO:0007669"/>
    <property type="project" value="InterPro"/>
</dbReference>
<evidence type="ECO:0000313" key="3">
    <source>
        <dbReference type="EMBL" id="RUS81426.1"/>
    </source>
</evidence>
<accession>A0A3S1BE04</accession>
<dbReference type="GO" id="GO:0031267">
    <property type="term" value="F:small GTPase binding"/>
    <property type="evidence" value="ECO:0007669"/>
    <property type="project" value="TreeGrafter"/>
</dbReference>
<dbReference type="EMBL" id="RQTK01000338">
    <property type="protein sequence ID" value="RUS81426.1"/>
    <property type="molecule type" value="Genomic_DNA"/>
</dbReference>
<gene>
    <name evidence="3" type="ORF">EGW08_010810</name>
</gene>
<dbReference type="InterPro" id="IPR043987">
    <property type="entry name" value="CCZ1/INTU/HSP4_longin_1"/>
</dbReference>
<reference evidence="3 4" key="1">
    <citation type="submission" date="2019-01" db="EMBL/GenBank/DDBJ databases">
        <title>A draft genome assembly of the solar-powered sea slug Elysia chlorotica.</title>
        <authorList>
            <person name="Cai H."/>
            <person name="Li Q."/>
            <person name="Fang X."/>
            <person name="Li J."/>
            <person name="Curtis N.E."/>
            <person name="Altenburger A."/>
            <person name="Shibata T."/>
            <person name="Feng M."/>
            <person name="Maeda T."/>
            <person name="Schwartz J.A."/>
            <person name="Shigenobu S."/>
            <person name="Lundholm N."/>
            <person name="Nishiyama T."/>
            <person name="Yang H."/>
            <person name="Hasebe M."/>
            <person name="Li S."/>
            <person name="Pierce S.K."/>
            <person name="Wang J."/>
        </authorList>
    </citation>
    <scope>NUCLEOTIDE SEQUENCE [LARGE SCALE GENOMIC DNA]</scope>
    <source>
        <strain evidence="3">EC2010</strain>
        <tissue evidence="3">Whole organism of an adult</tissue>
    </source>
</reference>
<dbReference type="Pfam" id="PF19031">
    <property type="entry name" value="Intu_longin_1"/>
    <property type="match status" value="1"/>
</dbReference>
<name>A0A3S1BE04_ELYCH</name>
<feature type="compositionally biased region" description="Basic and acidic residues" evidence="1">
    <location>
        <begin position="887"/>
        <end position="901"/>
    </location>
</feature>
<protein>
    <recommendedName>
        <fullName evidence="2">CCZ1/INTU/HSP4 first Longin domain-containing protein</fullName>
    </recommendedName>
</protein>
<feature type="compositionally biased region" description="Polar residues" evidence="1">
    <location>
        <begin position="571"/>
        <end position="586"/>
    </location>
</feature>
<feature type="compositionally biased region" description="Basic and acidic residues" evidence="1">
    <location>
        <begin position="446"/>
        <end position="463"/>
    </location>
</feature>
<feature type="region of interest" description="Disordered" evidence="1">
    <location>
        <begin position="558"/>
        <end position="586"/>
    </location>
</feature>
<dbReference type="STRING" id="188477.A0A3S1BE04"/>
<dbReference type="AlphaFoldDB" id="A0A3S1BE04"/>
<dbReference type="GO" id="GO:0005765">
    <property type="term" value="C:lysosomal membrane"/>
    <property type="evidence" value="ECO:0007669"/>
    <property type="project" value="TreeGrafter"/>
</dbReference>
<feature type="compositionally biased region" description="Basic and acidic residues" evidence="1">
    <location>
        <begin position="790"/>
        <end position="807"/>
    </location>
</feature>
<dbReference type="PANTHER" id="PTHR14407">
    <property type="entry name" value="HERMANSKY-PUDLAK SYNDROME 4 PROTEIN LIGHT-EAR PROTEIN-RELATED"/>
    <property type="match status" value="1"/>
</dbReference>
<feature type="non-terminal residue" evidence="3">
    <location>
        <position position="1"/>
    </location>
</feature>
<dbReference type="OrthoDB" id="16754at2759"/>
<feature type="domain" description="CCZ1/INTU/HSP4 first Longin" evidence="2">
    <location>
        <begin position="10"/>
        <end position="115"/>
    </location>
</feature>
<sequence>LHPSFRHEGHIFFIYDHRVKTEEDDPSDAILYFYPTTVTTDQQIGIVGGIIGITDFCLEFVPQSMPTIVKLNGHHFALLQHEEFIIGLACSEDIPDKFLTEHMQFVWSTFILYQGSLGAIRERVCEENFVKELNRIWDMYLPLCQIHSDPLSQAFKVLPYVQLHKSQGSLYLHASHILQRSLRYKGVVAGALFSWKKVLCSQLSNSLTRQLLLLMTQSEFPCVEANSVLELPGGVRLLHVFIPDEEYSKLTHRRKRVFSSHSLPIMAVTGLGWANQAHSFKQASHQGGGTVFAASTGQHSGGRDRDTQADKNPQSPSEVYHTASEGSRTNKGRWSFPHQDSGVSATTGGGVTSGTDSEVFVDTLTEASFDRKQPDAAPGGKLGDGSSSTAAIDVSSIPGQSRDPDLYVPPRGYTSSSEPNSPAQRNVVVFAEVHNNSLGSLVQRNSEQRGQEMDDQIDKDSHFQEGSNPDNVLEFGQSAGTPIDQKGLATSENAGNEENFGAGFSSISNLRSDMGKGENSGRGLGSKGVEPIVEFIHPSPESKNSQVVSSKATVNGIVSSVHRSEERKDLQNLSGNSGNKKLSDVGNSHASIQTISALDSSQSQSASVSNGKTDFVHKLPENSQHSISVDLTSFNSDTHQQESDLFPPDFVILSNDAVPGSNRHRQKIVGNRHGELGLHGNTTADKLDIDEPQMAKPGKLQNQASADFTESCDQVESLTNQISGHMVSNPPSNISSSEQDLEKENKSPVERSISSNSSKEGRNTNEEDSSIRQAMARSKHDIDASMEVRLSGDESSAHSSSELHRQGMDSSTMSLAPDDLGPSKMRLVFEPSESENSDTGIMSPLSDRGSTRENCLSPVDEIKTNNAKKTFREGDEDYALRRLSSDFESRHVKSSHGDKSMDSSYSPSMEPAEAGLSSDNASARSSPGTGKLHKMTLYAQGHSDTLLLLLLSKNASCSKSYVNSLWKTCLSHLAELDFEVKDAERHMKDDSENIGAAYQYMRYDSFSQSLKGSALLPVSSLANEIVDTCVKMHDTFETMPDVQDITYRSHSACCFGHRAINTETYFQLGQPRNASGICAQNDRTFSLEQLAGRILQNDVKISIL</sequence>
<evidence type="ECO:0000313" key="4">
    <source>
        <dbReference type="Proteomes" id="UP000271974"/>
    </source>
</evidence>
<dbReference type="GO" id="GO:0031410">
    <property type="term" value="C:cytoplasmic vesicle"/>
    <property type="evidence" value="ECO:0007669"/>
    <property type="project" value="TreeGrafter"/>
</dbReference>
<organism evidence="3 4">
    <name type="scientific">Elysia chlorotica</name>
    <name type="common">Eastern emerald elysia</name>
    <name type="synonym">Sea slug</name>
    <dbReference type="NCBI Taxonomy" id="188477"/>
    <lineage>
        <taxon>Eukaryota</taxon>
        <taxon>Metazoa</taxon>
        <taxon>Spiralia</taxon>
        <taxon>Lophotrochozoa</taxon>
        <taxon>Mollusca</taxon>
        <taxon>Gastropoda</taxon>
        <taxon>Heterobranchia</taxon>
        <taxon>Euthyneura</taxon>
        <taxon>Panpulmonata</taxon>
        <taxon>Sacoglossa</taxon>
        <taxon>Placobranchoidea</taxon>
        <taxon>Plakobranchidae</taxon>
        <taxon>Elysia</taxon>
    </lineage>
</organism>
<dbReference type="GO" id="GO:0006605">
    <property type="term" value="P:protein targeting"/>
    <property type="evidence" value="ECO:0007669"/>
    <property type="project" value="TreeGrafter"/>
</dbReference>
<dbReference type="GO" id="GO:0031085">
    <property type="term" value="C:BLOC-3 complex"/>
    <property type="evidence" value="ECO:0007669"/>
    <property type="project" value="TreeGrafter"/>
</dbReference>
<evidence type="ECO:0000259" key="2">
    <source>
        <dbReference type="Pfam" id="PF19031"/>
    </source>
</evidence>
<keyword evidence="4" id="KW-1185">Reference proteome</keyword>
<feature type="region of interest" description="Disordered" evidence="1">
    <location>
        <begin position="284"/>
        <end position="356"/>
    </location>
</feature>
<feature type="region of interest" description="Disordered" evidence="1">
    <location>
        <begin position="723"/>
        <end position="861"/>
    </location>
</feature>
<feature type="compositionally biased region" description="Basic and acidic residues" evidence="1">
    <location>
        <begin position="740"/>
        <end position="749"/>
    </location>
</feature>